<evidence type="ECO:0000256" key="2">
    <source>
        <dbReference type="ARBA" id="ARBA00022475"/>
    </source>
</evidence>
<dbReference type="InterPro" id="IPR051539">
    <property type="entry name" value="T4SS-coupling_protein"/>
</dbReference>
<dbReference type="InterPro" id="IPR032689">
    <property type="entry name" value="TraG-D_C"/>
</dbReference>
<keyword evidence="4 6" id="KW-1133">Transmembrane helix</keyword>
<dbReference type="AlphaFoldDB" id="A0AA41U234"/>
<dbReference type="SUPFAM" id="SSF52540">
    <property type="entry name" value="P-loop containing nucleoside triphosphate hydrolases"/>
    <property type="match status" value="1"/>
</dbReference>
<proteinExistence type="predicted"/>
<keyword evidence="9" id="KW-1185">Reference proteome</keyword>
<name>A0AA41U234_9ACTN</name>
<evidence type="ECO:0000313" key="8">
    <source>
        <dbReference type="EMBL" id="MCF2526709.1"/>
    </source>
</evidence>
<dbReference type="EMBL" id="JAKFHA010000002">
    <property type="protein sequence ID" value="MCF2526709.1"/>
    <property type="molecule type" value="Genomic_DNA"/>
</dbReference>
<feature type="transmembrane region" description="Helical" evidence="6">
    <location>
        <begin position="41"/>
        <end position="62"/>
    </location>
</feature>
<dbReference type="PANTHER" id="PTHR37937:SF1">
    <property type="entry name" value="CONJUGATIVE TRANSFER: DNA TRANSPORT"/>
    <property type="match status" value="1"/>
</dbReference>
<gene>
    <name evidence="8" type="ORF">LZ495_05670</name>
</gene>
<feature type="transmembrane region" description="Helical" evidence="6">
    <location>
        <begin position="12"/>
        <end position="35"/>
    </location>
</feature>
<dbReference type="CDD" id="cd01127">
    <property type="entry name" value="TrwB_TraG_TraD_VirD4"/>
    <property type="match status" value="1"/>
</dbReference>
<dbReference type="GO" id="GO:0005886">
    <property type="term" value="C:plasma membrane"/>
    <property type="evidence" value="ECO:0007669"/>
    <property type="project" value="UniProtKB-SubCell"/>
</dbReference>
<evidence type="ECO:0000256" key="1">
    <source>
        <dbReference type="ARBA" id="ARBA00004651"/>
    </source>
</evidence>
<feature type="domain" description="TraD/TraG TraM recognition site" evidence="7">
    <location>
        <begin position="380"/>
        <end position="500"/>
    </location>
</feature>
<dbReference type="Pfam" id="PF12696">
    <property type="entry name" value="TraG-D_C"/>
    <property type="match status" value="1"/>
</dbReference>
<evidence type="ECO:0000256" key="3">
    <source>
        <dbReference type="ARBA" id="ARBA00022692"/>
    </source>
</evidence>
<evidence type="ECO:0000256" key="6">
    <source>
        <dbReference type="SAM" id="Phobius"/>
    </source>
</evidence>
<evidence type="ECO:0000256" key="4">
    <source>
        <dbReference type="ARBA" id="ARBA00022989"/>
    </source>
</evidence>
<keyword evidence="3 6" id="KW-0812">Transmembrane</keyword>
<keyword evidence="5 6" id="KW-0472">Membrane</keyword>
<reference evidence="8" key="1">
    <citation type="submission" date="2022-01" db="EMBL/GenBank/DDBJ databases">
        <title>Genome-Based Taxonomic Classification of the Phylum Actinobacteria.</title>
        <authorList>
            <person name="Gao Y."/>
        </authorList>
    </citation>
    <scope>NUCLEOTIDE SEQUENCE</scope>
    <source>
        <strain evidence="8">KLBMP 8922</strain>
    </source>
</reference>
<evidence type="ECO:0000313" key="9">
    <source>
        <dbReference type="Proteomes" id="UP001165378"/>
    </source>
</evidence>
<protein>
    <submittedName>
        <fullName evidence="8">Type IV secretory system conjugative DNA transfer family protein</fullName>
    </submittedName>
</protein>
<dbReference type="PANTHER" id="PTHR37937">
    <property type="entry name" value="CONJUGATIVE TRANSFER: DNA TRANSPORT"/>
    <property type="match status" value="1"/>
</dbReference>
<keyword evidence="2" id="KW-1003">Cell membrane</keyword>
<comment type="subcellular location">
    <subcellularLocation>
        <location evidence="1">Cell membrane</location>
        <topology evidence="1">Multi-pass membrane protein</topology>
    </subcellularLocation>
</comment>
<dbReference type="Gene3D" id="3.40.50.300">
    <property type="entry name" value="P-loop containing nucleotide triphosphate hydrolases"/>
    <property type="match status" value="1"/>
</dbReference>
<evidence type="ECO:0000256" key="5">
    <source>
        <dbReference type="ARBA" id="ARBA00023136"/>
    </source>
</evidence>
<evidence type="ECO:0000259" key="7">
    <source>
        <dbReference type="Pfam" id="PF12696"/>
    </source>
</evidence>
<dbReference type="RefSeq" id="WP_235050847.1">
    <property type="nucleotide sequence ID" value="NZ_JAKFHA010000002.1"/>
</dbReference>
<comment type="caution">
    <text evidence="8">The sequence shown here is derived from an EMBL/GenBank/DDBJ whole genome shotgun (WGS) entry which is preliminary data.</text>
</comment>
<sequence>MSSTIRRRGPDLLAHSLIGALAGLNLLALVVAVATCARGQLAWTAATAAAVVGLDVLAALALRGRERRHVDASARYLQSPAHMTRNTTAGAQRVAEAMGYGDLGTPGFYLGRSVRGKRDLWGTWEDVYVEISGTGMGKTTARAIPNIVTAPGPVLVTSANHHVVAATRGIREQRGKTWVFDPQDVSGEPNSWYWSPLSMVGGDLKDAMSLTGLFISTQRKEHHRADAYFEPAAQTLIAVLMLAADGGDRPITDVLKWLRRPDDETPTDILQGMGGRDLAVDAVRAVTMLPAEQRAGVLGVARQYMAWLAVPEIIPWITPGGGREEFPFVKFARESTDTLYVMSRADDKTASPAVSALTAASVVAGQTGSVRMPGGRLRKPLLVVLDDPSNVAQIQFWPTRYSHFGSRGVIVMTLLQSWSQGVAVWGANGMAKLWGASSVRGVGGGGSETGMLGDIATMSGKFEARTVGMSFTPPSVQPSVTLGSRAEGILDPSDIAGLPRGRFLIQVSGRRPVLAESVPWTDGPHADAIRASIAKYARR</sequence>
<dbReference type="InterPro" id="IPR027417">
    <property type="entry name" value="P-loop_NTPase"/>
</dbReference>
<organism evidence="8 9">
    <name type="scientific">Yinghuangia soli</name>
    <dbReference type="NCBI Taxonomy" id="2908204"/>
    <lineage>
        <taxon>Bacteria</taxon>
        <taxon>Bacillati</taxon>
        <taxon>Actinomycetota</taxon>
        <taxon>Actinomycetes</taxon>
        <taxon>Kitasatosporales</taxon>
        <taxon>Streptomycetaceae</taxon>
        <taxon>Yinghuangia</taxon>
    </lineage>
</organism>
<accession>A0AA41U234</accession>
<dbReference type="Proteomes" id="UP001165378">
    <property type="component" value="Unassembled WGS sequence"/>
</dbReference>